<dbReference type="RefSeq" id="XP_012888427.1">
    <property type="nucleotide sequence ID" value="XM_013032973.1"/>
</dbReference>
<sequence length="107" mass="12097">MEAAERAQVVQHWIEVALECHLRKNISTFFGIVCALQSSQLQGLKKTWRLVCRGESPDTRASGRNSREAARSLNNWTIPRAQSLTWAPSSHTWPHCTKTKIPRMALG</sequence>
<evidence type="ECO:0000313" key="5">
    <source>
        <dbReference type="RefSeq" id="XP_012888427.1"/>
    </source>
</evidence>
<dbReference type="InParanoid" id="A0A1S3GK87"/>
<dbReference type="SUPFAM" id="SSF48366">
    <property type="entry name" value="Ras GEF"/>
    <property type="match status" value="1"/>
</dbReference>
<dbReference type="Pfam" id="PF00617">
    <property type="entry name" value="RasGEF"/>
    <property type="match status" value="1"/>
</dbReference>
<dbReference type="GO" id="GO:0007265">
    <property type="term" value="P:Ras protein signal transduction"/>
    <property type="evidence" value="ECO:0007669"/>
    <property type="project" value="TreeGrafter"/>
</dbReference>
<dbReference type="InterPro" id="IPR001895">
    <property type="entry name" value="RASGEF_cat_dom"/>
</dbReference>
<dbReference type="InterPro" id="IPR036964">
    <property type="entry name" value="RASGEF_cat_dom_sf"/>
</dbReference>
<reference evidence="5" key="1">
    <citation type="submission" date="2025-08" db="UniProtKB">
        <authorList>
            <consortium name="RefSeq"/>
        </authorList>
    </citation>
    <scope>IDENTIFICATION</scope>
    <source>
        <tissue evidence="5">Kidney</tissue>
    </source>
</reference>
<evidence type="ECO:0000256" key="2">
    <source>
        <dbReference type="PROSITE-ProRule" id="PRU00168"/>
    </source>
</evidence>
<gene>
    <name evidence="5" type="primary">LOC105998294</name>
</gene>
<dbReference type="GeneID" id="105998294"/>
<keyword evidence="4" id="KW-1185">Reference proteome</keyword>
<dbReference type="PANTHER" id="PTHR23113:SF35">
    <property type="entry name" value="RAL GUANINE NUCLEOTIDE DISSOCIATION STIMULATOR"/>
    <property type="match status" value="1"/>
</dbReference>
<evidence type="ECO:0000313" key="4">
    <source>
        <dbReference type="Proteomes" id="UP000081671"/>
    </source>
</evidence>
<dbReference type="PROSITE" id="PS50009">
    <property type="entry name" value="RASGEF_CAT"/>
    <property type="match status" value="1"/>
</dbReference>
<dbReference type="Gene3D" id="1.10.840.10">
    <property type="entry name" value="Ras guanine-nucleotide exchange factors catalytic domain"/>
    <property type="match status" value="1"/>
</dbReference>
<dbReference type="InterPro" id="IPR008937">
    <property type="entry name" value="Ras-like_GEF"/>
</dbReference>
<protein>
    <submittedName>
        <fullName evidence="5">Ral guanine nucleotide dissociation stimulator-like</fullName>
    </submittedName>
</protein>
<dbReference type="GO" id="GO:0005886">
    <property type="term" value="C:plasma membrane"/>
    <property type="evidence" value="ECO:0007669"/>
    <property type="project" value="TreeGrafter"/>
</dbReference>
<accession>A0A1S3GK87</accession>
<feature type="domain" description="Ras-GEF" evidence="3">
    <location>
        <begin position="1"/>
        <end position="107"/>
    </location>
</feature>
<dbReference type="InterPro" id="IPR023578">
    <property type="entry name" value="Ras_GEF_dom_sf"/>
</dbReference>
<dbReference type="PANTHER" id="PTHR23113">
    <property type="entry name" value="GUANINE NUCLEOTIDE EXCHANGE FACTOR"/>
    <property type="match status" value="1"/>
</dbReference>
<dbReference type="AlphaFoldDB" id="A0A1S3GK87"/>
<organism evidence="4 5">
    <name type="scientific">Dipodomys ordii</name>
    <name type="common">Ord's kangaroo rat</name>
    <dbReference type="NCBI Taxonomy" id="10020"/>
    <lineage>
        <taxon>Eukaryota</taxon>
        <taxon>Metazoa</taxon>
        <taxon>Chordata</taxon>
        <taxon>Craniata</taxon>
        <taxon>Vertebrata</taxon>
        <taxon>Euteleostomi</taxon>
        <taxon>Mammalia</taxon>
        <taxon>Eutheria</taxon>
        <taxon>Euarchontoglires</taxon>
        <taxon>Glires</taxon>
        <taxon>Rodentia</taxon>
        <taxon>Castorimorpha</taxon>
        <taxon>Heteromyidae</taxon>
        <taxon>Dipodomyinae</taxon>
        <taxon>Dipodomys</taxon>
    </lineage>
</organism>
<dbReference type="Proteomes" id="UP000081671">
    <property type="component" value="Unplaced"/>
</dbReference>
<evidence type="ECO:0000256" key="1">
    <source>
        <dbReference type="ARBA" id="ARBA00022658"/>
    </source>
</evidence>
<dbReference type="GO" id="GO:0005085">
    <property type="term" value="F:guanyl-nucleotide exchange factor activity"/>
    <property type="evidence" value="ECO:0007669"/>
    <property type="project" value="UniProtKB-KW"/>
</dbReference>
<name>A0A1S3GK87_DIPOR</name>
<dbReference type="KEGG" id="dord:105998294"/>
<evidence type="ECO:0000259" key="3">
    <source>
        <dbReference type="PROSITE" id="PS50009"/>
    </source>
</evidence>
<proteinExistence type="predicted"/>
<keyword evidence="1 2" id="KW-0344">Guanine-nucleotide releasing factor</keyword>